<protein>
    <submittedName>
        <fullName evidence="3">Uncharacterized protein</fullName>
    </submittedName>
</protein>
<gene>
    <name evidence="3" type="ORF">IFM53868_09867</name>
</gene>
<keyword evidence="2" id="KW-0040">ANK repeat</keyword>
<evidence type="ECO:0000256" key="1">
    <source>
        <dbReference type="ARBA" id="ARBA00022737"/>
    </source>
</evidence>
<evidence type="ECO:0000256" key="2">
    <source>
        <dbReference type="ARBA" id="ARBA00023043"/>
    </source>
</evidence>
<evidence type="ECO:0000313" key="3">
    <source>
        <dbReference type="EMBL" id="GFF98583.1"/>
    </source>
</evidence>
<sequence>MAREKRLCMLQGGYRRLAIAQALLEHGADPNALDDDGLAPVNLAVGNGEMVRLLAQHEADLRLGAKPILFGAIDQQDVKTVQFLLESGFDCLKHFKEPVPPSAAENNSDGEDRWAGRKAERLRKEQEEEARRALQCHPLHSACHAQFNYVTERHKAVAIVELLLSEGASHFLPCEGDTSIIHDVIYQGGILELLLSLPQFDLEYRDPQGRTLLLAACEPEKDNKWLNKRFEHFQPYRKPCIRRQQVIRQLVRYGG</sequence>
<dbReference type="SUPFAM" id="SSF48403">
    <property type="entry name" value="Ankyrin repeat"/>
    <property type="match status" value="1"/>
</dbReference>
<dbReference type="Pfam" id="PF12796">
    <property type="entry name" value="Ank_2"/>
    <property type="match status" value="1"/>
</dbReference>
<dbReference type="Proteomes" id="UP000465266">
    <property type="component" value="Unassembled WGS sequence"/>
</dbReference>
<accession>A0ABQ1BCM5</accession>
<dbReference type="InterPro" id="IPR050745">
    <property type="entry name" value="Multifunctional_regulatory"/>
</dbReference>
<keyword evidence="4" id="KW-1185">Reference proteome</keyword>
<name>A0ABQ1BCM5_9EURO</name>
<dbReference type="EMBL" id="BLKG01000189">
    <property type="protein sequence ID" value="GFF98583.1"/>
    <property type="molecule type" value="Genomic_DNA"/>
</dbReference>
<organism evidence="3 4">
    <name type="scientific">Aspergillus udagawae</name>
    <dbReference type="NCBI Taxonomy" id="91492"/>
    <lineage>
        <taxon>Eukaryota</taxon>
        <taxon>Fungi</taxon>
        <taxon>Dikarya</taxon>
        <taxon>Ascomycota</taxon>
        <taxon>Pezizomycotina</taxon>
        <taxon>Eurotiomycetes</taxon>
        <taxon>Eurotiomycetidae</taxon>
        <taxon>Eurotiales</taxon>
        <taxon>Aspergillaceae</taxon>
        <taxon>Aspergillus</taxon>
        <taxon>Aspergillus subgen. Fumigati</taxon>
    </lineage>
</organism>
<reference evidence="3 4" key="1">
    <citation type="submission" date="2020-01" db="EMBL/GenBank/DDBJ databases">
        <title>Draft genome sequence of Aspergillus udagawae IFM 53868.</title>
        <authorList>
            <person name="Takahashi H."/>
            <person name="Yaguchi T."/>
        </authorList>
    </citation>
    <scope>NUCLEOTIDE SEQUENCE [LARGE SCALE GENOMIC DNA]</scope>
    <source>
        <strain evidence="3 4">IFM 53868</strain>
    </source>
</reference>
<evidence type="ECO:0000313" key="4">
    <source>
        <dbReference type="Proteomes" id="UP000465266"/>
    </source>
</evidence>
<proteinExistence type="predicted"/>
<dbReference type="PANTHER" id="PTHR24189:SF50">
    <property type="entry name" value="ANKYRIN REPEAT AND SOCS BOX PROTEIN 2"/>
    <property type="match status" value="1"/>
</dbReference>
<dbReference type="PANTHER" id="PTHR24189">
    <property type="entry name" value="MYOTROPHIN"/>
    <property type="match status" value="1"/>
</dbReference>
<comment type="caution">
    <text evidence="3">The sequence shown here is derived from an EMBL/GenBank/DDBJ whole genome shotgun (WGS) entry which is preliminary data.</text>
</comment>
<keyword evidence="1" id="KW-0677">Repeat</keyword>
<dbReference type="InterPro" id="IPR002110">
    <property type="entry name" value="Ankyrin_rpt"/>
</dbReference>
<dbReference type="InterPro" id="IPR036770">
    <property type="entry name" value="Ankyrin_rpt-contain_sf"/>
</dbReference>
<dbReference type="Gene3D" id="1.25.40.20">
    <property type="entry name" value="Ankyrin repeat-containing domain"/>
    <property type="match status" value="2"/>
</dbReference>